<organism evidence="1 2">
    <name type="scientific">Peribacillus glennii</name>
    <dbReference type="NCBI Taxonomy" id="2303991"/>
    <lineage>
        <taxon>Bacteria</taxon>
        <taxon>Bacillati</taxon>
        <taxon>Bacillota</taxon>
        <taxon>Bacilli</taxon>
        <taxon>Bacillales</taxon>
        <taxon>Bacillaceae</taxon>
        <taxon>Peribacillus</taxon>
    </lineage>
</organism>
<reference evidence="1 2" key="1">
    <citation type="submission" date="2018-08" db="EMBL/GenBank/DDBJ databases">
        <title>Bacillus chawlae sp. nov., Bacillus glennii sp. nov., and Bacillus saganii sp. nov. Isolated from the Vehicle Assembly Building at Kennedy Space Center where the Viking Spacecraft were Assembled.</title>
        <authorList>
            <person name="Seuylemezian A."/>
            <person name="Vaishampayan P."/>
        </authorList>
    </citation>
    <scope>NUCLEOTIDE SEQUENCE [LARGE SCALE GENOMIC DNA]</scope>
    <source>
        <strain evidence="1 2">V44-8</strain>
    </source>
</reference>
<dbReference type="Gene3D" id="3.40.50.1000">
    <property type="entry name" value="HAD superfamily/HAD-like"/>
    <property type="match status" value="1"/>
</dbReference>
<dbReference type="InterPro" id="IPR000150">
    <property type="entry name" value="Cof"/>
</dbReference>
<dbReference type="GO" id="GO:0016791">
    <property type="term" value="F:phosphatase activity"/>
    <property type="evidence" value="ECO:0007669"/>
    <property type="project" value="TreeGrafter"/>
</dbReference>
<dbReference type="PANTHER" id="PTHR10000:SF55">
    <property type="entry name" value="5-AMINO-6-(5-PHOSPHO-D-RIBITYLAMINO)URACIL PHOSPHATASE YCSE"/>
    <property type="match status" value="1"/>
</dbReference>
<dbReference type="RefSeq" id="WP_117323285.1">
    <property type="nucleotide sequence ID" value="NZ_QVTD01000010.1"/>
</dbReference>
<dbReference type="SFLD" id="SFLDS00003">
    <property type="entry name" value="Haloacid_Dehalogenase"/>
    <property type="match status" value="1"/>
</dbReference>
<keyword evidence="2" id="KW-1185">Reference proteome</keyword>
<dbReference type="OrthoDB" id="9806027at2"/>
<gene>
    <name evidence="1" type="ORF">D0466_14525</name>
</gene>
<dbReference type="CDD" id="cd07516">
    <property type="entry name" value="HAD_Pase"/>
    <property type="match status" value="1"/>
</dbReference>
<dbReference type="EMBL" id="QVTD01000010">
    <property type="protein sequence ID" value="RFU62389.1"/>
    <property type="molecule type" value="Genomic_DNA"/>
</dbReference>
<proteinExistence type="predicted"/>
<dbReference type="SFLD" id="SFLDG01140">
    <property type="entry name" value="C2.B:_Phosphomannomutase_and_P"/>
    <property type="match status" value="1"/>
</dbReference>
<dbReference type="PANTHER" id="PTHR10000">
    <property type="entry name" value="PHOSPHOSERINE PHOSPHATASE"/>
    <property type="match status" value="1"/>
</dbReference>
<dbReference type="PROSITE" id="PS01228">
    <property type="entry name" value="COF_1"/>
    <property type="match status" value="1"/>
</dbReference>
<evidence type="ECO:0000313" key="1">
    <source>
        <dbReference type="EMBL" id="RFU62389.1"/>
    </source>
</evidence>
<dbReference type="Proteomes" id="UP000262939">
    <property type="component" value="Unassembled WGS sequence"/>
</dbReference>
<dbReference type="InterPro" id="IPR023214">
    <property type="entry name" value="HAD_sf"/>
</dbReference>
<protein>
    <submittedName>
        <fullName evidence="1">HAD family phosphatase</fullName>
    </submittedName>
</protein>
<dbReference type="SUPFAM" id="SSF56784">
    <property type="entry name" value="HAD-like"/>
    <property type="match status" value="1"/>
</dbReference>
<dbReference type="Pfam" id="PF08282">
    <property type="entry name" value="Hydrolase_3"/>
    <property type="match status" value="1"/>
</dbReference>
<dbReference type="SFLD" id="SFLDG01144">
    <property type="entry name" value="C2.B.4:_PGP_Like"/>
    <property type="match status" value="1"/>
</dbReference>
<dbReference type="GO" id="GO:0000287">
    <property type="term" value="F:magnesium ion binding"/>
    <property type="evidence" value="ECO:0007669"/>
    <property type="project" value="TreeGrafter"/>
</dbReference>
<dbReference type="InterPro" id="IPR006379">
    <property type="entry name" value="HAD-SF_hydro_IIB"/>
</dbReference>
<dbReference type="NCBIfam" id="TIGR00099">
    <property type="entry name" value="Cof-subfamily"/>
    <property type="match status" value="1"/>
</dbReference>
<name>A0A372LAR4_9BACI</name>
<dbReference type="Gene3D" id="3.30.1240.10">
    <property type="match status" value="1"/>
</dbReference>
<accession>A0A372LAR4</accession>
<dbReference type="NCBIfam" id="TIGR01484">
    <property type="entry name" value="HAD-SF-IIB"/>
    <property type="match status" value="1"/>
</dbReference>
<comment type="caution">
    <text evidence="1">The sequence shown here is derived from an EMBL/GenBank/DDBJ whole genome shotgun (WGS) entry which is preliminary data.</text>
</comment>
<dbReference type="AlphaFoldDB" id="A0A372LAR4"/>
<dbReference type="GO" id="GO:0005829">
    <property type="term" value="C:cytosol"/>
    <property type="evidence" value="ECO:0007669"/>
    <property type="project" value="TreeGrafter"/>
</dbReference>
<dbReference type="InterPro" id="IPR036412">
    <property type="entry name" value="HAD-like_sf"/>
</dbReference>
<dbReference type="PROSITE" id="PS01229">
    <property type="entry name" value="COF_2"/>
    <property type="match status" value="1"/>
</dbReference>
<evidence type="ECO:0000313" key="2">
    <source>
        <dbReference type="Proteomes" id="UP000262939"/>
    </source>
</evidence>
<sequence>MVKFIASDMDGTLLNKDQKVSQENKEAIARAQSEGVEVIIATGRSYQEARFALDEAAIECPVICVNGAVVYTTDGAVATSNPIASETVKSVIKYLEETDIYFEIYTNDGTYTKNYAKSLASIIDILLTANPDLDPLKVTEQAKERIKVSNIKSIDNYDALFAKAELEFYKFLVFSNQYDKLGQIASFLKENTPLAVSASARENLEVTSQDAQKGIALEKYVQARGGSLSETMAMGDNFNDVSMLERVGRSVAMGNAPSEIKGICDFITDTNDENGVAKAIIEALNENLKK</sequence>